<feature type="signal peptide" evidence="1">
    <location>
        <begin position="1"/>
        <end position="26"/>
    </location>
</feature>
<reference evidence="2 3" key="1">
    <citation type="journal article" date="2013" name="Mar. Genomics">
        <title>Expression of sulfatases in Rhodopirellula baltica and the diversity of sulfatases in the genus Rhodopirellula.</title>
        <authorList>
            <person name="Wegner C.E."/>
            <person name="Richter-Heitmann T."/>
            <person name="Klindworth A."/>
            <person name="Klockow C."/>
            <person name="Richter M."/>
            <person name="Achstetter T."/>
            <person name="Glockner F.O."/>
            <person name="Harder J."/>
        </authorList>
    </citation>
    <scope>NUCLEOTIDE SEQUENCE [LARGE SCALE GENOMIC DNA]</scope>
    <source>
        <strain evidence="2 3">SM41</strain>
    </source>
</reference>
<evidence type="ECO:0000313" key="3">
    <source>
        <dbReference type="Proteomes" id="UP000011885"/>
    </source>
</evidence>
<name>M5TV42_9BACT</name>
<proteinExistence type="predicted"/>
<keyword evidence="1" id="KW-0732">Signal</keyword>
<evidence type="ECO:0000313" key="2">
    <source>
        <dbReference type="EMBL" id="EMI53040.1"/>
    </source>
</evidence>
<organism evidence="2 3">
    <name type="scientific">Rhodopirellula sallentina SM41</name>
    <dbReference type="NCBI Taxonomy" id="1263870"/>
    <lineage>
        <taxon>Bacteria</taxon>
        <taxon>Pseudomonadati</taxon>
        <taxon>Planctomycetota</taxon>
        <taxon>Planctomycetia</taxon>
        <taxon>Pirellulales</taxon>
        <taxon>Pirellulaceae</taxon>
        <taxon>Rhodopirellula</taxon>
    </lineage>
</organism>
<sequence>MKRSMFVLPRVFVAAMGLFVAAFANAFEPTIRSSTPFPDAWRKPVVGIPNLANRPSELTVRTNAVQSPGRR</sequence>
<gene>
    <name evidence="2" type="ORF">RSSM_05504</name>
</gene>
<feature type="chain" id="PRO_5004072925" evidence="1">
    <location>
        <begin position="27"/>
        <end position="71"/>
    </location>
</feature>
<comment type="caution">
    <text evidence="2">The sequence shown here is derived from an EMBL/GenBank/DDBJ whole genome shotgun (WGS) entry which is preliminary data.</text>
</comment>
<accession>M5TV42</accession>
<evidence type="ECO:0000256" key="1">
    <source>
        <dbReference type="SAM" id="SignalP"/>
    </source>
</evidence>
<keyword evidence="3" id="KW-1185">Reference proteome</keyword>
<dbReference type="AlphaFoldDB" id="M5TV42"/>
<protein>
    <submittedName>
        <fullName evidence="2">Secreted protein</fullName>
    </submittedName>
</protein>
<dbReference type="Proteomes" id="UP000011885">
    <property type="component" value="Unassembled WGS sequence"/>
</dbReference>
<dbReference type="EMBL" id="ANOH01000386">
    <property type="protein sequence ID" value="EMI53040.1"/>
    <property type="molecule type" value="Genomic_DNA"/>
</dbReference>